<feature type="compositionally biased region" description="Basic and acidic residues" evidence="1">
    <location>
        <begin position="581"/>
        <end position="597"/>
    </location>
</feature>
<evidence type="ECO:0000313" key="2">
    <source>
        <dbReference type="EMBL" id="CAA2994377.1"/>
    </source>
</evidence>
<feature type="compositionally biased region" description="Polar residues" evidence="1">
    <location>
        <begin position="65"/>
        <end position="89"/>
    </location>
</feature>
<feature type="region of interest" description="Disordered" evidence="1">
    <location>
        <begin position="565"/>
        <end position="597"/>
    </location>
</feature>
<feature type="region of interest" description="Disordered" evidence="1">
    <location>
        <begin position="679"/>
        <end position="713"/>
    </location>
</feature>
<feature type="compositionally biased region" description="Polar residues" evidence="1">
    <location>
        <begin position="207"/>
        <end position="220"/>
    </location>
</feature>
<dbReference type="Gramene" id="OE9A095316T1">
    <property type="protein sequence ID" value="OE9A095316C1"/>
    <property type="gene ID" value="OE9A095316"/>
</dbReference>
<feature type="compositionally biased region" description="Basic and acidic residues" evidence="1">
    <location>
        <begin position="402"/>
        <end position="431"/>
    </location>
</feature>
<evidence type="ECO:0008006" key="4">
    <source>
        <dbReference type="Google" id="ProtNLM"/>
    </source>
</evidence>
<feature type="compositionally biased region" description="Low complexity" evidence="1">
    <location>
        <begin position="90"/>
        <end position="106"/>
    </location>
</feature>
<gene>
    <name evidence="2" type="ORF">OLEA9_A095316</name>
</gene>
<feature type="region of interest" description="Disordered" evidence="1">
    <location>
        <begin position="1"/>
        <end position="503"/>
    </location>
</feature>
<feature type="compositionally biased region" description="Polar residues" evidence="1">
    <location>
        <begin position="153"/>
        <end position="185"/>
    </location>
</feature>
<feature type="compositionally biased region" description="Polar residues" evidence="1">
    <location>
        <begin position="239"/>
        <end position="254"/>
    </location>
</feature>
<dbReference type="OrthoDB" id="1709592at2759"/>
<feature type="compositionally biased region" description="Low complexity" evidence="1">
    <location>
        <begin position="19"/>
        <end position="64"/>
    </location>
</feature>
<dbReference type="PANTHER" id="PTHR33472">
    <property type="entry name" value="OS01G0106600 PROTEIN"/>
    <property type="match status" value="1"/>
</dbReference>
<feature type="compositionally biased region" description="Low complexity" evidence="1">
    <location>
        <begin position="134"/>
        <end position="147"/>
    </location>
</feature>
<keyword evidence="3" id="KW-1185">Reference proteome</keyword>
<name>A0A8S0SN61_OLEEU</name>
<feature type="compositionally biased region" description="Polar residues" evidence="1">
    <location>
        <begin position="273"/>
        <end position="285"/>
    </location>
</feature>
<feature type="compositionally biased region" description="Low complexity" evidence="1">
    <location>
        <begin position="255"/>
        <end position="272"/>
    </location>
</feature>
<protein>
    <recommendedName>
        <fullName evidence="4">Proteoglycan 4-like</fullName>
    </recommendedName>
</protein>
<feature type="compositionally biased region" description="Low complexity" evidence="1">
    <location>
        <begin position="189"/>
        <end position="199"/>
    </location>
</feature>
<feature type="compositionally biased region" description="Basic and acidic residues" evidence="1">
    <location>
        <begin position="286"/>
        <end position="299"/>
    </location>
</feature>
<feature type="compositionally biased region" description="Polar residues" evidence="1">
    <location>
        <begin position="470"/>
        <end position="500"/>
    </location>
</feature>
<accession>A0A8S0SN61</accession>
<feature type="compositionally biased region" description="Polar residues" evidence="1">
    <location>
        <begin position="338"/>
        <end position="348"/>
    </location>
</feature>
<dbReference type="Proteomes" id="UP000594638">
    <property type="component" value="Unassembled WGS sequence"/>
</dbReference>
<dbReference type="PANTHER" id="PTHR33472:SF24">
    <property type="entry name" value="VEGETATIVE CELL WALL PROTEIN GP1-LIKE"/>
    <property type="match status" value="1"/>
</dbReference>
<proteinExistence type="predicted"/>
<feature type="compositionally biased region" description="Polar residues" evidence="1">
    <location>
        <begin position="377"/>
        <end position="401"/>
    </location>
</feature>
<dbReference type="EMBL" id="CACTIH010005473">
    <property type="protein sequence ID" value="CAA2994377.1"/>
    <property type="molecule type" value="Genomic_DNA"/>
</dbReference>
<evidence type="ECO:0000313" key="3">
    <source>
        <dbReference type="Proteomes" id="UP000594638"/>
    </source>
</evidence>
<feature type="compositionally biased region" description="Basic and acidic residues" evidence="1">
    <location>
        <begin position="700"/>
        <end position="713"/>
    </location>
</feature>
<organism evidence="2 3">
    <name type="scientific">Olea europaea subsp. europaea</name>
    <dbReference type="NCBI Taxonomy" id="158383"/>
    <lineage>
        <taxon>Eukaryota</taxon>
        <taxon>Viridiplantae</taxon>
        <taxon>Streptophyta</taxon>
        <taxon>Embryophyta</taxon>
        <taxon>Tracheophyta</taxon>
        <taxon>Spermatophyta</taxon>
        <taxon>Magnoliopsida</taxon>
        <taxon>eudicotyledons</taxon>
        <taxon>Gunneridae</taxon>
        <taxon>Pentapetalae</taxon>
        <taxon>asterids</taxon>
        <taxon>lamiids</taxon>
        <taxon>Lamiales</taxon>
        <taxon>Oleaceae</taxon>
        <taxon>Oleeae</taxon>
        <taxon>Olea</taxon>
    </lineage>
</organism>
<feature type="compositionally biased region" description="Basic and acidic residues" evidence="1">
    <location>
        <begin position="324"/>
        <end position="337"/>
    </location>
</feature>
<reference evidence="2 3" key="1">
    <citation type="submission" date="2019-12" db="EMBL/GenBank/DDBJ databases">
        <authorList>
            <person name="Alioto T."/>
            <person name="Alioto T."/>
            <person name="Gomez Garrido J."/>
        </authorList>
    </citation>
    <scope>NUCLEOTIDE SEQUENCE [LARGE SCALE GENOMIC DNA]</scope>
</reference>
<feature type="compositionally biased region" description="Polar residues" evidence="1">
    <location>
        <begin position="445"/>
        <end position="457"/>
    </location>
</feature>
<comment type="caution">
    <text evidence="2">The sequence shown here is derived from an EMBL/GenBank/DDBJ whole genome shotgun (WGS) entry which is preliminary data.</text>
</comment>
<evidence type="ECO:0000256" key="1">
    <source>
        <dbReference type="SAM" id="MobiDB-lite"/>
    </source>
</evidence>
<dbReference type="AlphaFoldDB" id="A0A8S0SN61"/>
<sequence length="713" mass="76368">MGDRRPSFFSRFLSKPASRRTTASRTTAQSPPKTTAPTSSPSPPAEKTSSASPTTTPATPSTAENQSAGNVNTPSSTTQPASETISAGQTTAITPTPTTLPAAETQTAEKETNLTPNAIPTTPATEENQTAGQTTTPSSTTITLTTPLKDETQTQTPRQSNRNTTLAATMPPSSEAQMDNQTTVASIGPTTKSKTSSPTRATIQPRVPSQPTSPSRATTKSPSPHQPPSPSRVGIQSPVMPSSPSRVGSVTPLTPQRTSKPRSPSRSASRSPNQTSSPSTNGVQHTTKEIPHPLSDSHEAPNTVSNGQAPKPATAEQEPLEIQSKTEVKSETVDESHNQTAFETSIKQNEMEVEPSKSSELEAAAISTVAQGPETAGATQKLDSSSIDAKTKSLLESNANPEETKEVKDVIEETKCKADEKRNNEGNEFRTSKSGSRAQTVEEASITNKSEQMNEETQGAIGKKGKLKTSPFNGKPTKTSSRPGNKSISAPTHKFTQSSREPLLKEIKDDISTFVNRMPIRDPKSSLNDRPVSVITLAGENRGASMHLGSDSSKGEGAIHIHRGYKINPDESPEATIDGEGSWKGKKSEDAEGKEDLPTEAYVNNNTQGINNSIVFKSSIAERNPGVHMIVTHAQKEPTKSTDEKRLLEVQKAEINTIPSQKLTYEPNVRRRCLEGLLLESSDSDPENPEKPKRHGCRVGRGERSKYNTRDVL</sequence>
<feature type="compositionally biased region" description="Polar residues" evidence="1">
    <location>
        <begin position="113"/>
        <end position="133"/>
    </location>
</feature>